<dbReference type="Proteomes" id="UP000694845">
    <property type="component" value="Unplaced"/>
</dbReference>
<dbReference type="OMA" id="DEPYRIC"/>
<proteinExistence type="predicted"/>
<name>A0A8B7Z0M6_ACAPL</name>
<dbReference type="RefSeq" id="XP_022098507.1">
    <property type="nucleotide sequence ID" value="XM_022242815.1"/>
</dbReference>
<dbReference type="GeneID" id="110983511"/>
<gene>
    <name evidence="3" type="primary">LOC110983511</name>
</gene>
<sequence>MAFFRIVLAFLMFVCGVHANWDEKSDPSRAEMGFVAVNTTCNDAGTSCAKCIEFPVLGKSYLVVMEYTRHPFNFHCKNEEADADGNVYFNQNDLSEPFRVCAGVRTPHYMFLGTELRTNYCFDNDFSKIDVPSDCVEPILIMTIASFIGGHDKALGEQVLYCQPT</sequence>
<evidence type="ECO:0000313" key="3">
    <source>
        <dbReference type="RefSeq" id="XP_022098507.1"/>
    </source>
</evidence>
<keyword evidence="1" id="KW-0732">Signal</keyword>
<accession>A0A8B7Z0M6</accession>
<protein>
    <submittedName>
        <fullName evidence="3">Uncharacterized protein LOC110983511</fullName>
    </submittedName>
</protein>
<feature type="chain" id="PRO_5034427383" evidence="1">
    <location>
        <begin position="20"/>
        <end position="165"/>
    </location>
</feature>
<dbReference type="KEGG" id="aplc:110983511"/>
<evidence type="ECO:0000256" key="1">
    <source>
        <dbReference type="SAM" id="SignalP"/>
    </source>
</evidence>
<organism evidence="2 3">
    <name type="scientific">Acanthaster planci</name>
    <name type="common">Crown-of-thorns starfish</name>
    <dbReference type="NCBI Taxonomy" id="133434"/>
    <lineage>
        <taxon>Eukaryota</taxon>
        <taxon>Metazoa</taxon>
        <taxon>Echinodermata</taxon>
        <taxon>Eleutherozoa</taxon>
        <taxon>Asterozoa</taxon>
        <taxon>Asteroidea</taxon>
        <taxon>Valvatacea</taxon>
        <taxon>Valvatida</taxon>
        <taxon>Acanthasteridae</taxon>
        <taxon>Acanthaster</taxon>
    </lineage>
</organism>
<keyword evidence="2" id="KW-1185">Reference proteome</keyword>
<feature type="signal peptide" evidence="1">
    <location>
        <begin position="1"/>
        <end position="19"/>
    </location>
</feature>
<reference evidence="3" key="1">
    <citation type="submission" date="2025-08" db="UniProtKB">
        <authorList>
            <consortium name="RefSeq"/>
        </authorList>
    </citation>
    <scope>IDENTIFICATION</scope>
</reference>
<evidence type="ECO:0000313" key="2">
    <source>
        <dbReference type="Proteomes" id="UP000694845"/>
    </source>
</evidence>
<dbReference type="AlphaFoldDB" id="A0A8B7Z0M6"/>